<dbReference type="InterPro" id="IPR034701">
    <property type="entry name" value="CdaA"/>
</dbReference>
<comment type="caution">
    <text evidence="10">Lacks conserved residue(s) required for the propagation of feature annotation.</text>
</comment>
<dbReference type="InterPro" id="IPR045585">
    <property type="entry name" value="CdaA_N"/>
</dbReference>
<evidence type="ECO:0000256" key="9">
    <source>
        <dbReference type="ARBA" id="ARBA00023136"/>
    </source>
</evidence>
<dbReference type="InterPro" id="IPR003390">
    <property type="entry name" value="DNA_integrity_scan_DisA_N"/>
</dbReference>
<dbReference type="EC" id="2.7.7.85" evidence="10"/>
<evidence type="ECO:0000313" key="12">
    <source>
        <dbReference type="EMBL" id="BBL07317.1"/>
    </source>
</evidence>
<dbReference type="Pfam" id="PF02457">
    <property type="entry name" value="DAC"/>
    <property type="match status" value="1"/>
</dbReference>
<gene>
    <name evidence="10" type="primary">dacA</name>
    <name evidence="12" type="ORF">A5CPEGH6_19550</name>
</gene>
<feature type="transmembrane region" description="Helical" evidence="10">
    <location>
        <begin position="6"/>
        <end position="25"/>
    </location>
</feature>
<evidence type="ECO:0000256" key="4">
    <source>
        <dbReference type="ARBA" id="ARBA00022692"/>
    </source>
</evidence>
<evidence type="ECO:0000256" key="8">
    <source>
        <dbReference type="ARBA" id="ARBA00022989"/>
    </source>
</evidence>
<dbReference type="Proteomes" id="UP000319374">
    <property type="component" value="Chromosome"/>
</dbReference>
<name>A0A4Y1X1X8_9BACT</name>
<protein>
    <recommendedName>
        <fullName evidence="10">Diadenylate cyclase</fullName>
        <shortName evidence="10">DAC</shortName>
        <ecNumber evidence="10">2.7.7.85</ecNumber>
    </recommendedName>
    <alternativeName>
        <fullName evidence="10">Cyclic-di-AMP synthase</fullName>
        <shortName evidence="10">c-di-AMP synthase</shortName>
    </alternativeName>
</protein>
<keyword evidence="8 10" id="KW-1133">Transmembrane helix</keyword>
<keyword evidence="3 10" id="KW-0808">Transferase</keyword>
<proteinExistence type="inferred from homology"/>
<dbReference type="KEGG" id="ada:A5CPEGH6_19550"/>
<dbReference type="EMBL" id="AP019736">
    <property type="protein sequence ID" value="BBL07317.1"/>
    <property type="molecule type" value="Genomic_DNA"/>
</dbReference>
<keyword evidence="2 10" id="KW-1003">Cell membrane</keyword>
<dbReference type="RefSeq" id="WP_141429501.1">
    <property type="nucleotide sequence ID" value="NZ_AP019736.1"/>
</dbReference>
<comment type="catalytic activity">
    <reaction evidence="1 10">
        <text>2 ATP = 3',3'-c-di-AMP + 2 diphosphate</text>
        <dbReference type="Rhea" id="RHEA:35655"/>
        <dbReference type="ChEBI" id="CHEBI:30616"/>
        <dbReference type="ChEBI" id="CHEBI:33019"/>
        <dbReference type="ChEBI" id="CHEBI:71500"/>
        <dbReference type="EC" id="2.7.7.85"/>
    </reaction>
</comment>
<evidence type="ECO:0000256" key="7">
    <source>
        <dbReference type="ARBA" id="ARBA00022840"/>
    </source>
</evidence>
<feature type="domain" description="DAC" evidence="11">
    <location>
        <begin position="78"/>
        <end position="241"/>
    </location>
</feature>
<dbReference type="GO" id="GO:0004016">
    <property type="term" value="F:adenylate cyclase activity"/>
    <property type="evidence" value="ECO:0007669"/>
    <property type="project" value="UniProtKB-UniRule"/>
</dbReference>
<dbReference type="GO" id="GO:0106408">
    <property type="term" value="F:diadenylate cyclase activity"/>
    <property type="evidence" value="ECO:0007669"/>
    <property type="project" value="UniProtKB-EC"/>
</dbReference>
<dbReference type="PANTHER" id="PTHR34185">
    <property type="entry name" value="DIADENYLATE CYCLASE"/>
    <property type="match status" value="1"/>
</dbReference>
<keyword evidence="4 10" id="KW-0812">Transmembrane</keyword>
<dbReference type="InterPro" id="IPR050338">
    <property type="entry name" value="DisA"/>
</dbReference>
<evidence type="ECO:0000256" key="1">
    <source>
        <dbReference type="ARBA" id="ARBA00000877"/>
    </source>
</evidence>
<feature type="transmembrane region" description="Helical" evidence="10">
    <location>
        <begin position="32"/>
        <end position="50"/>
    </location>
</feature>
<keyword evidence="9 10" id="KW-0472">Membrane</keyword>
<dbReference type="PROSITE" id="PS51794">
    <property type="entry name" value="DAC"/>
    <property type="match status" value="1"/>
</dbReference>
<dbReference type="AlphaFoldDB" id="A0A4Y1X1X8"/>
<dbReference type="InterPro" id="IPR014046">
    <property type="entry name" value="C-di-AMP_synthase"/>
</dbReference>
<dbReference type="PANTHER" id="PTHR34185:SF1">
    <property type="entry name" value="DIADENYLATE CYCLASE"/>
    <property type="match status" value="1"/>
</dbReference>
<dbReference type="Pfam" id="PF19293">
    <property type="entry name" value="CdaA_N"/>
    <property type="match status" value="1"/>
</dbReference>
<evidence type="ECO:0000256" key="2">
    <source>
        <dbReference type="ARBA" id="ARBA00022475"/>
    </source>
</evidence>
<dbReference type="InterPro" id="IPR036888">
    <property type="entry name" value="DNA_integrity_DisA_N_sf"/>
</dbReference>
<dbReference type="FunFam" id="3.40.1700.10:FF:000002">
    <property type="entry name" value="Diadenylate cyclase"/>
    <property type="match status" value="1"/>
</dbReference>
<evidence type="ECO:0000259" key="11">
    <source>
        <dbReference type="PROSITE" id="PS51794"/>
    </source>
</evidence>
<accession>A0A4Y1X1X8</accession>
<evidence type="ECO:0000256" key="6">
    <source>
        <dbReference type="ARBA" id="ARBA00022741"/>
    </source>
</evidence>
<evidence type="ECO:0000256" key="10">
    <source>
        <dbReference type="HAMAP-Rule" id="MF_01499"/>
    </source>
</evidence>
<keyword evidence="6 10" id="KW-0547">Nucleotide-binding</keyword>
<reference evidence="13" key="1">
    <citation type="submission" date="2019-06" db="EMBL/GenBank/DDBJ databases">
        <title>Alistipes onderdonkii subsp. vulgaris subsp. nov., Alistipes dispar sp. nov. and Alistipes communis sp. nov., isolated from human faeces, and creation of Alistipes onderdonkii subsp. onderdonkii subsp. nov.</title>
        <authorList>
            <person name="Sakamoto M."/>
            <person name="Ikeyama N."/>
            <person name="Ogata Y."/>
            <person name="Suda W."/>
            <person name="Iino T."/>
            <person name="Hattori M."/>
            <person name="Ohkuma M."/>
        </authorList>
    </citation>
    <scope>NUCLEOTIDE SEQUENCE [LARGE SCALE GENOMIC DNA]</scope>
    <source>
        <strain evidence="13">5CPEGH6</strain>
    </source>
</reference>
<dbReference type="GO" id="GO:0005524">
    <property type="term" value="F:ATP binding"/>
    <property type="evidence" value="ECO:0007669"/>
    <property type="project" value="UniProtKB-UniRule"/>
</dbReference>
<organism evidence="12 13">
    <name type="scientific">Alistipes dispar</name>
    <dbReference type="NCBI Taxonomy" id="2585119"/>
    <lineage>
        <taxon>Bacteria</taxon>
        <taxon>Pseudomonadati</taxon>
        <taxon>Bacteroidota</taxon>
        <taxon>Bacteroidia</taxon>
        <taxon>Bacteroidales</taxon>
        <taxon>Rikenellaceae</taxon>
        <taxon>Alistipes</taxon>
    </lineage>
</organism>
<sequence length="266" mass="29390">MGFVPFTFIDFMDIILVAAIMYWIYRMTKGTNAPYILSGIIAIYLLWVIVRALNMELLSTILGQLISVGAIALIIVFQPELRRFLQMIGMRQKQFNFITRIFSSGEDRVQTNVVPIVTACREMAETKTGALIVIGQRSDLRLIAEGGIALDAKVSTPLLKNIFFKNAPLHDGAALIEGDRIVAAKCILPVTQSAVPKSYGTRHRAAIGMSEISDAIIVVVSEETGGISIAQNGEIRRNIDPVHLQQTLQRYLTINSRKQSKGEVAE</sequence>
<keyword evidence="7 10" id="KW-0067">ATP-binding</keyword>
<dbReference type="SUPFAM" id="SSF143597">
    <property type="entry name" value="YojJ-like"/>
    <property type="match status" value="1"/>
</dbReference>
<dbReference type="OrthoDB" id="9807385at2"/>
<keyword evidence="13" id="KW-1185">Reference proteome</keyword>
<dbReference type="GO" id="GO:0006171">
    <property type="term" value="P:cAMP biosynthetic process"/>
    <property type="evidence" value="ECO:0007669"/>
    <property type="project" value="InterPro"/>
</dbReference>
<keyword evidence="5 10" id="KW-0548">Nucleotidyltransferase</keyword>
<evidence type="ECO:0000313" key="13">
    <source>
        <dbReference type="Proteomes" id="UP000319374"/>
    </source>
</evidence>
<comment type="function">
    <text evidence="10">Catalyzes the condensation of 2 ATP molecules into cyclic di-AMP (c-di-AMP), a second messenger used to regulate differing processes in different bacteria.</text>
</comment>
<feature type="transmembrane region" description="Helical" evidence="10">
    <location>
        <begin position="56"/>
        <end position="77"/>
    </location>
</feature>
<dbReference type="GeneID" id="98673940"/>
<evidence type="ECO:0000256" key="5">
    <source>
        <dbReference type="ARBA" id="ARBA00022695"/>
    </source>
</evidence>
<evidence type="ECO:0000256" key="3">
    <source>
        <dbReference type="ARBA" id="ARBA00022679"/>
    </source>
</evidence>
<comment type="similarity">
    <text evidence="10">Belongs to the adenylate cyclase family. DacA/CdaA subfamily.</text>
</comment>
<dbReference type="PIRSF" id="PIRSF004793">
    <property type="entry name" value="UCP004793"/>
    <property type="match status" value="1"/>
</dbReference>
<dbReference type="NCBIfam" id="TIGR00159">
    <property type="entry name" value="diadenylate cyclase CdaA"/>
    <property type="match status" value="1"/>
</dbReference>
<dbReference type="Gene3D" id="3.40.1700.10">
    <property type="entry name" value="DNA integrity scanning protein, DisA, N-terminal domain"/>
    <property type="match status" value="1"/>
</dbReference>
<comment type="subunit">
    <text evidence="10">Probably a homodimer.</text>
</comment>
<dbReference type="HAMAP" id="MF_01499">
    <property type="entry name" value="DacA"/>
    <property type="match status" value="1"/>
</dbReference>